<evidence type="ECO:0000256" key="2">
    <source>
        <dbReference type="ARBA" id="ARBA00022694"/>
    </source>
</evidence>
<evidence type="ECO:0000313" key="8">
    <source>
        <dbReference type="EMBL" id="GMH02302.1"/>
    </source>
</evidence>
<accession>A0AAD3S0Z7</accession>
<feature type="domain" description="POPLD" evidence="6">
    <location>
        <begin position="491"/>
        <end position="567"/>
    </location>
</feature>
<organism evidence="8 9">
    <name type="scientific">Nepenthes gracilis</name>
    <name type="common">Slender pitcher plant</name>
    <dbReference type="NCBI Taxonomy" id="150966"/>
    <lineage>
        <taxon>Eukaryota</taxon>
        <taxon>Viridiplantae</taxon>
        <taxon>Streptophyta</taxon>
        <taxon>Embryophyta</taxon>
        <taxon>Tracheophyta</taxon>
        <taxon>Spermatophyta</taxon>
        <taxon>Magnoliopsida</taxon>
        <taxon>eudicotyledons</taxon>
        <taxon>Gunneridae</taxon>
        <taxon>Pentapetalae</taxon>
        <taxon>Caryophyllales</taxon>
        <taxon>Nepenthaceae</taxon>
        <taxon>Nepenthes</taxon>
    </lineage>
</organism>
<dbReference type="SUPFAM" id="SSF103025">
    <property type="entry name" value="Folate-binding domain"/>
    <property type="match status" value="1"/>
</dbReference>
<keyword evidence="9" id="KW-1185">Reference proteome</keyword>
<dbReference type="AlphaFoldDB" id="A0AAD3S0Z7"/>
<evidence type="ECO:0000256" key="4">
    <source>
        <dbReference type="SAM" id="MobiDB-lite"/>
    </source>
</evidence>
<evidence type="ECO:0000259" key="5">
    <source>
        <dbReference type="Pfam" id="PF06978"/>
    </source>
</evidence>
<dbReference type="InterPro" id="IPR039182">
    <property type="entry name" value="Pop1"/>
</dbReference>
<proteinExistence type="predicted"/>
<dbReference type="GO" id="GO:0001682">
    <property type="term" value="P:tRNA 5'-leader removal"/>
    <property type="evidence" value="ECO:0007669"/>
    <property type="project" value="InterPro"/>
</dbReference>
<evidence type="ECO:0000313" key="9">
    <source>
        <dbReference type="Proteomes" id="UP001279734"/>
    </source>
</evidence>
<name>A0AAD3S0Z7_NEPGR</name>
<keyword evidence="2" id="KW-0819">tRNA processing</keyword>
<dbReference type="InterPro" id="IPR055079">
    <property type="entry name" value="POP1_C"/>
</dbReference>
<evidence type="ECO:0000259" key="7">
    <source>
        <dbReference type="Pfam" id="PF22770"/>
    </source>
</evidence>
<dbReference type="Pfam" id="PF06978">
    <property type="entry name" value="POP1_N"/>
    <property type="match status" value="1"/>
</dbReference>
<dbReference type="GO" id="GO:0000172">
    <property type="term" value="C:ribonuclease MRP complex"/>
    <property type="evidence" value="ECO:0007669"/>
    <property type="project" value="InterPro"/>
</dbReference>
<comment type="caution">
    <text evidence="8">The sequence shown here is derived from an EMBL/GenBank/DDBJ whole genome shotgun (WGS) entry which is preliminary data.</text>
</comment>
<feature type="domain" description="Pop1 N-terminal" evidence="5">
    <location>
        <begin position="121"/>
        <end position="179"/>
    </location>
</feature>
<feature type="compositionally biased region" description="Basic and acidic residues" evidence="4">
    <location>
        <begin position="78"/>
        <end position="88"/>
    </location>
</feature>
<keyword evidence="3" id="KW-0539">Nucleus</keyword>
<dbReference type="InterPro" id="IPR012590">
    <property type="entry name" value="POPLD_dom"/>
</dbReference>
<dbReference type="InterPro" id="IPR009723">
    <property type="entry name" value="Pop1_N"/>
</dbReference>
<evidence type="ECO:0000256" key="3">
    <source>
        <dbReference type="ARBA" id="ARBA00023242"/>
    </source>
</evidence>
<dbReference type="PANTHER" id="PTHR22731:SF3">
    <property type="entry name" value="RIBONUCLEASES P_MRP PROTEIN SUBUNIT POP1"/>
    <property type="match status" value="1"/>
</dbReference>
<reference evidence="8" key="1">
    <citation type="submission" date="2023-05" db="EMBL/GenBank/DDBJ databases">
        <title>Nepenthes gracilis genome sequencing.</title>
        <authorList>
            <person name="Fukushima K."/>
        </authorList>
    </citation>
    <scope>NUCLEOTIDE SEQUENCE</scope>
    <source>
        <strain evidence="8">SING2019-196</strain>
    </source>
</reference>
<feature type="domain" description="POP1 C-terminal" evidence="7">
    <location>
        <begin position="753"/>
        <end position="831"/>
    </location>
</feature>
<gene>
    <name evidence="8" type="ORF">Nepgr_004141</name>
</gene>
<dbReference type="Proteomes" id="UP001279734">
    <property type="component" value="Unassembled WGS sequence"/>
</dbReference>
<dbReference type="Pfam" id="PF08170">
    <property type="entry name" value="POPLD"/>
    <property type="match status" value="1"/>
</dbReference>
<sequence>MATDGSKQWRVEVPPPPRTLNVQKFAESRAVELESLHSIVANRLTNDYRSRRNKRRRTTGFDNRCANNRHRKRQKSAGRVDLKKSETGDKLKKLPRRIRRRIELQKNPECGFCNSGDGTKRLRTHVWHAKRFTMTKLWGFYLPLGLHGRGRGSRALLKWYKQGAVVHDASYYSAVQLAGPEDLLLSILDMVLTPSPAAHAEDVSKHLLAGDAYGSAILHHDSADSQIICPVTYMWRPFHQQVNDIGAGHTNSDGNNEKLRAVCPTDKHQLWIWIHPSAFGEGYAALKSACQAKADETGVTVDFISLEGQLARLEVMGSKALQLLKKILNPITCFSEDSWQLKKCSVVGGDNSNESRQRVLQKEDCISSHAVVPLIVADPRSLRGLLEDKTKEQSVSTGGLDRNEGLSALQSKPAEEYTSSNCKDLWDVSKGIHPPLEESVLCMERHHRRLDFFCIKDKTFGPLHISTIAKCLRLCPIILLRNTSQAGSLQGWSIILPLSWVKAFWIPLISAGAHAVGLREKHWIACDVGLPDFPSDFPDSRAYSHFKETEAAAINRKMGLRPPAVRPLKVPNKPPWNSIYFAFEKGSPQVNEAHSSSSIASDGSIMPKANGEITDISSIAHNGSLSIFVARTSNMLSEFLNEIPGGPFLLFPYGPDGKSFSSFVTDEMKISQASNMVPSLNPDKRLCYVRVRLHAYREGVFEEGAVVCAPYFSDIALWTSRSENNEAKLQIPQPFMSSYFIEQSPGNWEFQLPDDPVARESYRRPIGFVTTGSVRGSKKPAAVALCVAVLLAQLRQDQWSQMPVKRRRKEIYVLTRNLRSTAFRLALATIVIEGQEEDVEYI</sequence>
<comment type="subcellular location">
    <subcellularLocation>
        <location evidence="1">Nucleus</location>
    </subcellularLocation>
</comment>
<feature type="region of interest" description="Disordered" evidence="4">
    <location>
        <begin position="49"/>
        <end position="88"/>
    </location>
</feature>
<feature type="compositionally biased region" description="Basic residues" evidence="4">
    <location>
        <begin position="67"/>
        <end position="76"/>
    </location>
</feature>
<evidence type="ECO:0000256" key="1">
    <source>
        <dbReference type="ARBA" id="ARBA00004123"/>
    </source>
</evidence>
<dbReference type="PANTHER" id="PTHR22731">
    <property type="entry name" value="RIBONUCLEASES P/MRP PROTEIN SUBUNIT POP1"/>
    <property type="match status" value="1"/>
</dbReference>
<dbReference type="Pfam" id="PF22770">
    <property type="entry name" value="POP1_C"/>
    <property type="match status" value="1"/>
</dbReference>
<protein>
    <submittedName>
        <fullName evidence="8">Uncharacterized protein</fullName>
    </submittedName>
</protein>
<dbReference type="GO" id="GO:0005655">
    <property type="term" value="C:nucleolar ribonuclease P complex"/>
    <property type="evidence" value="ECO:0007669"/>
    <property type="project" value="InterPro"/>
</dbReference>
<evidence type="ECO:0000259" key="6">
    <source>
        <dbReference type="Pfam" id="PF08170"/>
    </source>
</evidence>
<dbReference type="EMBL" id="BSYO01000003">
    <property type="protein sequence ID" value="GMH02302.1"/>
    <property type="molecule type" value="Genomic_DNA"/>
</dbReference>